<accession>A0ABT4Q6H8</accession>
<protein>
    <submittedName>
        <fullName evidence="1">Uncharacterized protein</fullName>
    </submittedName>
</protein>
<dbReference type="EMBL" id="JAQAGZ010000004">
    <property type="protein sequence ID" value="MCZ8512475.1"/>
    <property type="molecule type" value="Genomic_DNA"/>
</dbReference>
<proteinExistence type="predicted"/>
<keyword evidence="2" id="KW-1185">Reference proteome</keyword>
<evidence type="ECO:0000313" key="2">
    <source>
        <dbReference type="Proteomes" id="UP001527882"/>
    </source>
</evidence>
<dbReference type="Proteomes" id="UP001527882">
    <property type="component" value="Unassembled WGS sequence"/>
</dbReference>
<dbReference type="RefSeq" id="WP_269880916.1">
    <property type="nucleotide sequence ID" value="NZ_JAQAGZ010000004.1"/>
</dbReference>
<sequence length="67" mass="7554">MLEKYGLLHEPDKTMFVFTKNGRYYGHIVKNKTEKSPAKFVFETDAFESVDSLKAAYPPITGHGGSQ</sequence>
<gene>
    <name evidence="1" type="ORF">O9H85_08515</name>
</gene>
<organism evidence="1 2">
    <name type="scientific">Paenibacillus gyeongsangnamensis</name>
    <dbReference type="NCBI Taxonomy" id="3388067"/>
    <lineage>
        <taxon>Bacteria</taxon>
        <taxon>Bacillati</taxon>
        <taxon>Bacillota</taxon>
        <taxon>Bacilli</taxon>
        <taxon>Bacillales</taxon>
        <taxon>Paenibacillaceae</taxon>
        <taxon>Paenibacillus</taxon>
    </lineage>
</organism>
<reference evidence="1 2" key="1">
    <citation type="submission" date="2022-12" db="EMBL/GenBank/DDBJ databases">
        <title>Draft genome sequence of Paenibacillus sp. dW9.</title>
        <authorList>
            <person name="Choi E.-W."/>
            <person name="Kim D.-U."/>
        </authorList>
    </citation>
    <scope>NUCLEOTIDE SEQUENCE [LARGE SCALE GENOMIC DNA]</scope>
    <source>
        <strain evidence="2">dW9</strain>
    </source>
</reference>
<name>A0ABT4Q6H8_9BACL</name>
<evidence type="ECO:0000313" key="1">
    <source>
        <dbReference type="EMBL" id="MCZ8512475.1"/>
    </source>
</evidence>
<comment type="caution">
    <text evidence="1">The sequence shown here is derived from an EMBL/GenBank/DDBJ whole genome shotgun (WGS) entry which is preliminary data.</text>
</comment>